<evidence type="ECO:0000313" key="1">
    <source>
        <dbReference type="EMBL" id="SFZ74444.1"/>
    </source>
</evidence>
<dbReference type="InterPro" id="IPR036010">
    <property type="entry name" value="2Fe-2S_ferredoxin-like_sf"/>
</dbReference>
<dbReference type="PROSITE" id="PS00197">
    <property type="entry name" value="2FE2S_FER_1"/>
    <property type="match status" value="1"/>
</dbReference>
<evidence type="ECO:0000313" key="2">
    <source>
        <dbReference type="Proteomes" id="UP000186513"/>
    </source>
</evidence>
<dbReference type="RefSeq" id="WP_139256064.1">
    <property type="nucleotide sequence ID" value="NZ_FPKR01000004.1"/>
</dbReference>
<dbReference type="EMBL" id="FPKR01000004">
    <property type="protein sequence ID" value="SFZ74444.1"/>
    <property type="molecule type" value="Genomic_DNA"/>
</dbReference>
<dbReference type="InterPro" id="IPR012675">
    <property type="entry name" value="Beta-grasp_dom_sf"/>
</dbReference>
<gene>
    <name evidence="1" type="ORF">SAMN02745887_01254</name>
</gene>
<proteinExistence type="predicted"/>
<dbReference type="InterPro" id="IPR006058">
    <property type="entry name" value="2Fe2S_fd_BS"/>
</dbReference>
<dbReference type="OrthoDB" id="9133614at2"/>
<dbReference type="Proteomes" id="UP000186513">
    <property type="component" value="Unassembled WGS sequence"/>
</dbReference>
<reference evidence="1 2" key="1">
    <citation type="submission" date="2016-11" db="EMBL/GenBank/DDBJ databases">
        <authorList>
            <person name="Jaros S."/>
            <person name="Januszkiewicz K."/>
            <person name="Wedrychowicz H."/>
        </authorList>
    </citation>
    <scope>NUCLEOTIDE SEQUENCE [LARGE SCALE GENOMIC DNA]</scope>
    <source>
        <strain evidence="1 2">DSM 18899</strain>
    </source>
</reference>
<dbReference type="GO" id="GO:0051537">
    <property type="term" value="F:2 iron, 2 sulfur cluster binding"/>
    <property type="evidence" value="ECO:0007669"/>
    <property type="project" value="InterPro"/>
</dbReference>
<accession>A0A1K2HCC7</accession>
<dbReference type="AlphaFoldDB" id="A0A1K2HCC7"/>
<dbReference type="SUPFAM" id="SSF54292">
    <property type="entry name" value="2Fe-2S ferredoxin-like"/>
    <property type="match status" value="1"/>
</dbReference>
<protein>
    <submittedName>
        <fullName evidence="1">2Fe-2S iron-sulfur cluster binding domain-containing protein</fullName>
    </submittedName>
</protein>
<keyword evidence="2" id="KW-1185">Reference proteome</keyword>
<organism evidence="1 2">
    <name type="scientific">Chitinimonas taiwanensis DSM 18899</name>
    <dbReference type="NCBI Taxonomy" id="1121279"/>
    <lineage>
        <taxon>Bacteria</taxon>
        <taxon>Pseudomonadati</taxon>
        <taxon>Pseudomonadota</taxon>
        <taxon>Betaproteobacteria</taxon>
        <taxon>Neisseriales</taxon>
        <taxon>Chitinibacteraceae</taxon>
        <taxon>Chitinimonas</taxon>
    </lineage>
</organism>
<name>A0A1K2HCC7_9NEIS</name>
<dbReference type="STRING" id="1121279.SAMN02745887_01254"/>
<sequence>MDKTDLILQGGGMPAPLQLSVPSGGLLIDPLRELVRDGQLPLYWRCGQGTCGACLVHLQHAGQPGLLSMGGKERNVLARKQMLTEAERQADRLPDTPALPRLACHVVLVPGVLKVHW</sequence>
<dbReference type="Gene3D" id="3.10.20.30">
    <property type="match status" value="1"/>
</dbReference>